<dbReference type="InterPro" id="IPR029063">
    <property type="entry name" value="SAM-dependent_MTases_sf"/>
</dbReference>
<keyword evidence="5" id="KW-0949">S-adenosyl-L-methionine</keyword>
<comment type="similarity">
    <text evidence="1">Belongs to the N(4)/N(6)-methyltransferase family.</text>
</comment>
<evidence type="ECO:0000256" key="5">
    <source>
        <dbReference type="ARBA" id="ARBA00022691"/>
    </source>
</evidence>
<dbReference type="Gene3D" id="3.40.50.150">
    <property type="entry name" value="Vaccinia Virus protein VP39"/>
    <property type="match status" value="1"/>
</dbReference>
<dbReference type="PRINTS" id="PR00505">
    <property type="entry name" value="D12N6MTFRASE"/>
</dbReference>
<evidence type="ECO:0000256" key="6">
    <source>
        <dbReference type="ARBA" id="ARBA00047942"/>
    </source>
</evidence>
<comment type="catalytic activity">
    <reaction evidence="6">
        <text>a 2'-deoxyadenosine in DNA + S-adenosyl-L-methionine = an N(6)-methyl-2'-deoxyadenosine in DNA + S-adenosyl-L-homocysteine + H(+)</text>
        <dbReference type="Rhea" id="RHEA:15197"/>
        <dbReference type="Rhea" id="RHEA-COMP:12418"/>
        <dbReference type="Rhea" id="RHEA-COMP:12419"/>
        <dbReference type="ChEBI" id="CHEBI:15378"/>
        <dbReference type="ChEBI" id="CHEBI:57856"/>
        <dbReference type="ChEBI" id="CHEBI:59789"/>
        <dbReference type="ChEBI" id="CHEBI:90615"/>
        <dbReference type="ChEBI" id="CHEBI:90616"/>
        <dbReference type="EC" id="2.1.1.72"/>
    </reaction>
</comment>
<evidence type="ECO:0000256" key="3">
    <source>
        <dbReference type="ARBA" id="ARBA00022603"/>
    </source>
</evidence>
<keyword evidence="4" id="KW-0808">Transferase</keyword>
<accession>A0A4V0NRU5</accession>
<evidence type="ECO:0000313" key="8">
    <source>
        <dbReference type="Proteomes" id="UP000305753"/>
    </source>
</evidence>
<evidence type="ECO:0000256" key="4">
    <source>
        <dbReference type="ARBA" id="ARBA00022679"/>
    </source>
</evidence>
<dbReference type="GO" id="GO:0009007">
    <property type="term" value="F:site-specific DNA-methyltransferase (adenine-specific) activity"/>
    <property type="evidence" value="ECO:0007669"/>
    <property type="project" value="UniProtKB-EC"/>
</dbReference>
<dbReference type="GO" id="GO:0006298">
    <property type="term" value="P:mismatch repair"/>
    <property type="evidence" value="ECO:0007669"/>
    <property type="project" value="TreeGrafter"/>
</dbReference>
<dbReference type="GO" id="GO:0043565">
    <property type="term" value="F:sequence-specific DNA binding"/>
    <property type="evidence" value="ECO:0007669"/>
    <property type="project" value="TreeGrafter"/>
</dbReference>
<dbReference type="Pfam" id="PF02086">
    <property type="entry name" value="MethyltransfD12"/>
    <property type="match status" value="1"/>
</dbReference>
<name>A0A4V0NRU5_9CAUD</name>
<reference evidence="7 8" key="1">
    <citation type="submission" date="2018-05" db="EMBL/GenBank/DDBJ databases">
        <title>Whole genome sequencing of Vibrio phage VP-1.</title>
        <authorList>
            <person name="Nandita M."/>
            <person name="Bhat S.G."/>
        </authorList>
    </citation>
    <scope>NUCLEOTIDE SEQUENCE [LARGE SCALE GENOMIC DNA]</scope>
</reference>
<dbReference type="SUPFAM" id="SSF53335">
    <property type="entry name" value="S-adenosyl-L-methionine-dependent methyltransferases"/>
    <property type="match status" value="1"/>
</dbReference>
<keyword evidence="3" id="KW-0489">Methyltransferase</keyword>
<dbReference type="EMBL" id="MH363700">
    <property type="protein sequence ID" value="AWY10100.1"/>
    <property type="molecule type" value="Genomic_DNA"/>
</dbReference>
<dbReference type="GO" id="GO:1904047">
    <property type="term" value="F:S-adenosyl-L-methionine binding"/>
    <property type="evidence" value="ECO:0007669"/>
    <property type="project" value="TreeGrafter"/>
</dbReference>
<dbReference type="GO" id="GO:0032259">
    <property type="term" value="P:methylation"/>
    <property type="evidence" value="ECO:0007669"/>
    <property type="project" value="UniProtKB-KW"/>
</dbReference>
<dbReference type="Gene3D" id="1.10.1020.10">
    <property type="entry name" value="Adenine-specific Methyltransferase, Domain 2"/>
    <property type="match status" value="1"/>
</dbReference>
<sequence>MEIIDNMLRYNGDKKEVLPYIMELVRQSGAMKDGVIFNDVFGGSGVVSINMAKMFEHEDVNALVNYNEYDKCCYRVIESLKLTSPDVVMSDLEKLQAQFGPTKGNKDAFWAMRDFVNANHDRCPWLDIGIVRCAFSSTPRWNGSGGFNNPPGNRDWNPSDHWQTLYDTHCWLTSVCMSSHEFMAFFDMNRTGNDVIDYLDPPYTITNANYMHGWSFEHDLKLIDMAENRALSGGKFIMSNVLAHRGKRNHILEDWIKNNPDLNVYYIDKKTYKIARLLDTDHGTVEVLITNIKGDLENVGRD</sequence>
<evidence type="ECO:0000313" key="7">
    <source>
        <dbReference type="EMBL" id="AWY10100.1"/>
    </source>
</evidence>
<dbReference type="EC" id="2.1.1.72" evidence="2"/>
<dbReference type="Proteomes" id="UP000305753">
    <property type="component" value="Segment"/>
</dbReference>
<dbReference type="InterPro" id="IPR012327">
    <property type="entry name" value="MeTrfase_D12"/>
</dbReference>
<dbReference type="GO" id="GO:0009307">
    <property type="term" value="P:DNA restriction-modification system"/>
    <property type="evidence" value="ECO:0007669"/>
    <property type="project" value="InterPro"/>
</dbReference>
<organism evidence="7 8">
    <name type="scientific">Vibrio phage VP-1</name>
    <dbReference type="NCBI Taxonomy" id="2234088"/>
    <lineage>
        <taxon>Viruses</taxon>
        <taxon>Duplodnaviria</taxon>
        <taxon>Heunggongvirae</taxon>
        <taxon>Uroviricota</taxon>
        <taxon>Caudoviricetes</taxon>
        <taxon>Pantevenvirales</taxon>
        <taxon>Ackermannviridae</taxon>
        <taxon>Vapseptimavirus</taxon>
        <taxon>Vapseptimavirus VAP7</taxon>
    </lineage>
</organism>
<dbReference type="PANTHER" id="PTHR30481">
    <property type="entry name" value="DNA ADENINE METHYLASE"/>
    <property type="match status" value="1"/>
</dbReference>
<dbReference type="PANTHER" id="PTHR30481:SF3">
    <property type="entry name" value="DNA ADENINE METHYLASE"/>
    <property type="match status" value="1"/>
</dbReference>
<protein>
    <recommendedName>
        <fullName evidence="2">site-specific DNA-methyltransferase (adenine-specific)</fullName>
        <ecNumber evidence="2">2.1.1.72</ecNumber>
    </recommendedName>
</protein>
<evidence type="ECO:0000256" key="1">
    <source>
        <dbReference type="ARBA" id="ARBA00006594"/>
    </source>
</evidence>
<evidence type="ECO:0000256" key="2">
    <source>
        <dbReference type="ARBA" id="ARBA00011900"/>
    </source>
</evidence>
<proteinExistence type="inferred from homology"/>
<dbReference type="InterPro" id="IPR023095">
    <property type="entry name" value="Ade_MeTrfase_dom_2"/>
</dbReference>